<proteinExistence type="predicted"/>
<comment type="caution">
    <text evidence="1">The sequence shown here is derived from an EMBL/GenBank/DDBJ whole genome shotgun (WGS) entry which is preliminary data.</text>
</comment>
<dbReference type="EMBL" id="JASBWU010000016">
    <property type="protein sequence ID" value="KAJ9115528.1"/>
    <property type="molecule type" value="Genomic_DNA"/>
</dbReference>
<evidence type="ECO:0000313" key="1">
    <source>
        <dbReference type="EMBL" id="KAJ9115528.1"/>
    </source>
</evidence>
<dbReference type="Proteomes" id="UP001243375">
    <property type="component" value="Unassembled WGS sequence"/>
</dbReference>
<evidence type="ECO:0000313" key="2">
    <source>
        <dbReference type="Proteomes" id="UP001243375"/>
    </source>
</evidence>
<gene>
    <name evidence="1" type="ORF">QFC22_005290</name>
</gene>
<reference evidence="1" key="1">
    <citation type="submission" date="2023-04" db="EMBL/GenBank/DDBJ databases">
        <title>Draft Genome sequencing of Naganishia species isolated from polar environments using Oxford Nanopore Technology.</title>
        <authorList>
            <person name="Leo P."/>
            <person name="Venkateswaran K."/>
        </authorList>
    </citation>
    <scope>NUCLEOTIDE SEQUENCE</scope>
    <source>
        <strain evidence="1">MNA-CCFEE 5425</strain>
    </source>
</reference>
<protein>
    <submittedName>
        <fullName evidence="1">Uncharacterized protein</fullName>
    </submittedName>
</protein>
<name>A0ACC2WVJ2_9TREE</name>
<sequence>MNLQHVELIKATHTSAEQTPSGDGTIASGKSTKEAQLWEEAQGPNQSYFDPEAGMQLGPIGFCGSEQPTYWVTNSMPAPHDSHSQFWLGRYIGGQPDARSSGPSYVGDLGNEIVDHASAFLEYAEPDVPLGGQMGLSPEFQQEQAFPGPFHPYMGAGQPAQAGLWNGVPAVPPDDFTFGGNELINSPLSQAPFSYTQGWPSDELQSLEHLLPLTAATEGRQIHADAGQHVIAAPLHPPIAPLRSHGKMYTVSVRSGKPAEISMGSVSQGWGIATAITGKKKSSVIINIRPVQIVWMGSSGSASFDGDNTAGTSITRPLNVCPGDLTSDQIVDAFLLGKTVDNKLQKYHYPSAPAGISRREDINGLKDAIVSTLKADLKIEADRAFEAPLWPTYESGTEFSFSQGEPEEVFPPSTDHRQRSTLSNDESIFQDGSAGRLPTSSSSLQQFWGSEGQMQEPGGETSIAQPKQREFIRACWAKNQSGADYKIVPRHKSYSSQDQREAWPAWAISSNLAREQDRLIIRTCLVTYLRADGEFQFPDSKPSSWFTIGMRRNHYAPFDEVVFGSGECDHPFHSYVSELELDEDEIRFLKSAIRVFCRLDWNRYWSARGVNLNQEIPIN</sequence>
<accession>A0ACC2WVJ2</accession>
<organism evidence="1 2">
    <name type="scientific">Naganishia vaughanmartiniae</name>
    <dbReference type="NCBI Taxonomy" id="1424756"/>
    <lineage>
        <taxon>Eukaryota</taxon>
        <taxon>Fungi</taxon>
        <taxon>Dikarya</taxon>
        <taxon>Basidiomycota</taxon>
        <taxon>Agaricomycotina</taxon>
        <taxon>Tremellomycetes</taxon>
        <taxon>Filobasidiales</taxon>
        <taxon>Filobasidiaceae</taxon>
        <taxon>Naganishia</taxon>
    </lineage>
</organism>
<keyword evidence="2" id="KW-1185">Reference proteome</keyword>